<dbReference type="Pfam" id="PF01494">
    <property type="entry name" value="FAD_binding_3"/>
    <property type="match status" value="1"/>
</dbReference>
<evidence type="ECO:0000256" key="1">
    <source>
        <dbReference type="ARBA" id="ARBA00001974"/>
    </source>
</evidence>
<keyword evidence="4" id="KW-0560">Oxidoreductase</keyword>
<organism evidence="8 9">
    <name type="scientific">Actinophytocola oryzae</name>
    <dbReference type="NCBI Taxonomy" id="502181"/>
    <lineage>
        <taxon>Bacteria</taxon>
        <taxon>Bacillati</taxon>
        <taxon>Actinomycetota</taxon>
        <taxon>Actinomycetes</taxon>
        <taxon>Pseudonocardiales</taxon>
        <taxon>Pseudonocardiaceae</taxon>
    </lineage>
</organism>
<sequence>MNIVVVGAGIAGLTTAAALARAGVPCTVYEQTGELGEVGAGIQLAPNATRLLQRLGSIHLEDRGVAPEAIEMHRWDDGDVLGTTVLGQACLDRFGAPYYTFHRADLHRLLRDLLPAESLVLGHRCVAVHETADGAEVRFADGSAVTADLVIGADGIHSVARRLLADDHPRYSGQSIFRGLVPAERVPRLAADPKVMLWVGPGRHCVSYPVAGGELISFGATAPTDGWATESWTAPGSIDDLRTGYRGWHEDVHALLTAADAVNQWALHDRDPLDTWSGARVTLVGDAAHPMLPFAAQGANQAVEDAFVLAACLRDTNRDTVPEALLRYESFRRPRTSDVQLRSRSNQQQFHLSDDERGPDDGEANLRAQAALFGYDAEAEALSGTR</sequence>
<evidence type="ECO:0000256" key="2">
    <source>
        <dbReference type="ARBA" id="ARBA00022630"/>
    </source>
</evidence>
<dbReference type="PRINTS" id="PR00420">
    <property type="entry name" value="RNGMNOXGNASE"/>
</dbReference>
<dbReference type="EMBL" id="SOCP01000001">
    <property type="protein sequence ID" value="TDV57328.1"/>
    <property type="molecule type" value="Genomic_DNA"/>
</dbReference>
<dbReference type="Gene3D" id="3.50.50.60">
    <property type="entry name" value="FAD/NAD(P)-binding domain"/>
    <property type="match status" value="1"/>
</dbReference>
<evidence type="ECO:0000256" key="3">
    <source>
        <dbReference type="ARBA" id="ARBA00022827"/>
    </source>
</evidence>
<evidence type="ECO:0000256" key="6">
    <source>
        <dbReference type="SAM" id="MobiDB-lite"/>
    </source>
</evidence>
<feature type="region of interest" description="Disordered" evidence="6">
    <location>
        <begin position="337"/>
        <end position="364"/>
    </location>
</feature>
<feature type="compositionally biased region" description="Polar residues" evidence="6">
    <location>
        <begin position="337"/>
        <end position="351"/>
    </location>
</feature>
<comment type="caution">
    <text evidence="8">The sequence shown here is derived from an EMBL/GenBank/DDBJ whole genome shotgun (WGS) entry which is preliminary data.</text>
</comment>
<dbReference type="SUPFAM" id="SSF51905">
    <property type="entry name" value="FAD/NAD(P)-binding domain"/>
    <property type="match status" value="1"/>
</dbReference>
<evidence type="ECO:0000313" key="8">
    <source>
        <dbReference type="EMBL" id="TDV57328.1"/>
    </source>
</evidence>
<keyword evidence="2" id="KW-0285">Flavoprotein</keyword>
<proteinExistence type="predicted"/>
<evidence type="ECO:0000313" key="9">
    <source>
        <dbReference type="Proteomes" id="UP000294927"/>
    </source>
</evidence>
<comment type="cofactor">
    <cofactor evidence="1">
        <name>FAD</name>
        <dbReference type="ChEBI" id="CHEBI:57692"/>
    </cofactor>
</comment>
<accession>A0A4R7W5F4</accession>
<dbReference type="InterPro" id="IPR050493">
    <property type="entry name" value="FAD-dep_Monooxygenase_BioMet"/>
</dbReference>
<dbReference type="GO" id="GO:0004497">
    <property type="term" value="F:monooxygenase activity"/>
    <property type="evidence" value="ECO:0007669"/>
    <property type="project" value="UniProtKB-KW"/>
</dbReference>
<dbReference type="InterPro" id="IPR002938">
    <property type="entry name" value="FAD-bd"/>
</dbReference>
<dbReference type="AlphaFoldDB" id="A0A4R7W5F4"/>
<evidence type="ECO:0000256" key="5">
    <source>
        <dbReference type="ARBA" id="ARBA00023033"/>
    </source>
</evidence>
<dbReference type="Proteomes" id="UP000294927">
    <property type="component" value="Unassembled WGS sequence"/>
</dbReference>
<evidence type="ECO:0000259" key="7">
    <source>
        <dbReference type="Pfam" id="PF01494"/>
    </source>
</evidence>
<dbReference type="SUPFAM" id="SSF54373">
    <property type="entry name" value="FAD-linked reductases, C-terminal domain"/>
    <property type="match status" value="1"/>
</dbReference>
<dbReference type="RefSeq" id="WP_133900627.1">
    <property type="nucleotide sequence ID" value="NZ_SOCP01000001.1"/>
</dbReference>
<dbReference type="GO" id="GO:0071949">
    <property type="term" value="F:FAD binding"/>
    <property type="evidence" value="ECO:0007669"/>
    <property type="project" value="InterPro"/>
</dbReference>
<dbReference type="InterPro" id="IPR036188">
    <property type="entry name" value="FAD/NAD-bd_sf"/>
</dbReference>
<name>A0A4R7W5F4_9PSEU</name>
<protein>
    <submittedName>
        <fullName evidence="8">Salicylate hydroxylase</fullName>
    </submittedName>
</protein>
<dbReference type="PANTHER" id="PTHR13789:SF318">
    <property type="entry name" value="GERANYLGERANYL DIPHOSPHATE REDUCTASE"/>
    <property type="match status" value="1"/>
</dbReference>
<dbReference type="PANTHER" id="PTHR13789">
    <property type="entry name" value="MONOOXYGENASE"/>
    <property type="match status" value="1"/>
</dbReference>
<dbReference type="OrthoDB" id="9782160at2"/>
<evidence type="ECO:0000256" key="4">
    <source>
        <dbReference type="ARBA" id="ARBA00023002"/>
    </source>
</evidence>
<gene>
    <name evidence="8" type="ORF">CLV71_101199</name>
</gene>
<feature type="domain" description="FAD-binding" evidence="7">
    <location>
        <begin position="2"/>
        <end position="339"/>
    </location>
</feature>
<keyword evidence="3" id="KW-0274">FAD</keyword>
<keyword evidence="9" id="KW-1185">Reference proteome</keyword>
<keyword evidence="5" id="KW-0503">Monooxygenase</keyword>
<reference evidence="8 9" key="1">
    <citation type="submission" date="2019-03" db="EMBL/GenBank/DDBJ databases">
        <title>Genomic Encyclopedia of Archaeal and Bacterial Type Strains, Phase II (KMG-II): from individual species to whole genera.</title>
        <authorList>
            <person name="Goeker M."/>
        </authorList>
    </citation>
    <scope>NUCLEOTIDE SEQUENCE [LARGE SCALE GENOMIC DNA]</scope>
    <source>
        <strain evidence="8 9">DSM 45499</strain>
    </source>
</reference>